<sequence>MEISLKQGIRGVNTYLFRSPYYQIGCVQQYRPFEHGHQQHLFNVAAGEHAQLQYFINHPGEPAFSGQNRPSYWAGNGTMPAIYQYRNLAVLIFNIDEEELVHAIHAYLPLERLNALHQSAHHLLFSCDDAYVSTYFSEPFSITESGANRKREVISKGLVHAVVVRCAGKSEFGSFAQFITDQTSQAYVFDREKFAFTCTDSRWGLLEVTSGQLMVNRQQISFDYPKTVAIQTGEFEHA</sequence>
<comment type="caution">
    <text evidence="1">The sequence shown here is derived from an EMBL/GenBank/DDBJ whole genome shotgun (WGS) entry which is preliminary data.</text>
</comment>
<evidence type="ECO:0000313" key="1">
    <source>
        <dbReference type="EMBL" id="MPN20667.1"/>
    </source>
</evidence>
<gene>
    <name evidence="1" type="ORF">SDC9_168046</name>
</gene>
<dbReference type="EMBL" id="VSSQ01068481">
    <property type="protein sequence ID" value="MPN20667.1"/>
    <property type="molecule type" value="Genomic_DNA"/>
</dbReference>
<dbReference type="AlphaFoldDB" id="A0A645G1E9"/>
<proteinExistence type="predicted"/>
<name>A0A645G1E9_9ZZZZ</name>
<accession>A0A645G1E9</accession>
<reference evidence="1" key="1">
    <citation type="submission" date="2019-08" db="EMBL/GenBank/DDBJ databases">
        <authorList>
            <person name="Kucharzyk K."/>
            <person name="Murdoch R.W."/>
            <person name="Higgins S."/>
            <person name="Loffler F."/>
        </authorList>
    </citation>
    <scope>NUCLEOTIDE SEQUENCE</scope>
</reference>
<protein>
    <submittedName>
        <fullName evidence="1">Uncharacterized protein</fullName>
    </submittedName>
</protein>
<organism evidence="1">
    <name type="scientific">bioreactor metagenome</name>
    <dbReference type="NCBI Taxonomy" id="1076179"/>
    <lineage>
        <taxon>unclassified sequences</taxon>
        <taxon>metagenomes</taxon>
        <taxon>ecological metagenomes</taxon>
    </lineage>
</organism>